<dbReference type="GO" id="GO:0004713">
    <property type="term" value="F:protein tyrosine kinase activity"/>
    <property type="evidence" value="ECO:0007669"/>
    <property type="project" value="TreeGrafter"/>
</dbReference>
<organism evidence="4 5">
    <name type="scientific">Chitinivorax tropicus</name>
    <dbReference type="NCBI Taxonomy" id="714531"/>
    <lineage>
        <taxon>Bacteria</taxon>
        <taxon>Pseudomonadati</taxon>
        <taxon>Pseudomonadota</taxon>
        <taxon>Betaproteobacteria</taxon>
        <taxon>Chitinivorax</taxon>
    </lineage>
</organism>
<gene>
    <name evidence="4" type="ORF">HNQ59_002173</name>
</gene>
<evidence type="ECO:0000259" key="3">
    <source>
        <dbReference type="Pfam" id="PF13807"/>
    </source>
</evidence>
<name>A0A840MR07_9PROT</name>
<keyword evidence="2" id="KW-0472">Membrane</keyword>
<dbReference type="PANTHER" id="PTHR32309:SF13">
    <property type="entry name" value="FERRIC ENTEROBACTIN TRANSPORT PROTEIN FEPE"/>
    <property type="match status" value="1"/>
</dbReference>
<dbReference type="RefSeq" id="WP_184038835.1">
    <property type="nucleotide sequence ID" value="NZ_JACHHY010000012.1"/>
</dbReference>
<feature type="domain" description="Tyrosine-protein kinase G-rich" evidence="3">
    <location>
        <begin position="364"/>
        <end position="441"/>
    </location>
</feature>
<comment type="caution">
    <text evidence="4">The sequence shown here is derived from an EMBL/GenBank/DDBJ whole genome shotgun (WGS) entry which is preliminary data.</text>
</comment>
<dbReference type="InterPro" id="IPR014345">
    <property type="entry name" value="XrtA_polysacc_chain"/>
</dbReference>
<evidence type="ECO:0000256" key="2">
    <source>
        <dbReference type="SAM" id="Phobius"/>
    </source>
</evidence>
<feature type="transmembrane region" description="Helical" evidence="2">
    <location>
        <begin position="422"/>
        <end position="443"/>
    </location>
</feature>
<dbReference type="Proteomes" id="UP000575898">
    <property type="component" value="Unassembled WGS sequence"/>
</dbReference>
<keyword evidence="2" id="KW-0812">Transmembrane</keyword>
<dbReference type="NCBIfam" id="TIGR03007">
    <property type="entry name" value="pepcterm_ChnLen"/>
    <property type="match status" value="1"/>
</dbReference>
<sequence>MSELLAQLASLLRAAWNFRWYALASSWVLALGGWIFVYTMPDRFESSARVYVDTQSMLKPLMNGIAVQPNVDQQISIMSKTLISRPNIEKVIRMADLDLKIKTAEEKESLIDRLTKRISIKSTGRDNLFEIGYEDTRPETARNVVQALMTIFVEGSLGDKRKDADTARRFLDEQIKAYELKLVQAENALKEFKRQHIGQMPEDGKDYYSQLTAVGGALNQAKLELAEAQRSRDAIKSQLAGDELVVIPQQGDDAAGINPELDARIQALKKNLDSLRLNYTEQHPDIIAAKRIIDQLEDQRKQEAKTHKPATYSNQNPGMQQLKMALVDAEARVAALTARVGEYTNRFNQFRAAANAIPQVEADFTQLNRDYQVNKQNYENLLARRESAHLSGEMDASANVVDFRVIDPPRLPSQPSAPNRPLLMIAVLGVAVAGGLAVALLLSQLRPTFNSRRELRDVTGLPILGSISMIWTPEQRRKSRQGAWIYASSYAGLLVMFGLVMAFQHFVPRSMLM</sequence>
<dbReference type="InterPro" id="IPR032807">
    <property type="entry name" value="GNVR"/>
</dbReference>
<dbReference type="Pfam" id="PF13807">
    <property type="entry name" value="GNVR"/>
    <property type="match status" value="1"/>
</dbReference>
<evidence type="ECO:0000313" key="5">
    <source>
        <dbReference type="Proteomes" id="UP000575898"/>
    </source>
</evidence>
<feature type="transmembrane region" description="Helical" evidence="2">
    <location>
        <begin position="484"/>
        <end position="507"/>
    </location>
</feature>
<feature type="transmembrane region" description="Helical" evidence="2">
    <location>
        <begin position="20"/>
        <end position="39"/>
    </location>
</feature>
<dbReference type="EMBL" id="JACHHY010000012">
    <property type="protein sequence ID" value="MBB5018876.1"/>
    <property type="molecule type" value="Genomic_DNA"/>
</dbReference>
<accession>A0A840MR07</accession>
<keyword evidence="2" id="KW-1133">Transmembrane helix</keyword>
<dbReference type="GO" id="GO:0005886">
    <property type="term" value="C:plasma membrane"/>
    <property type="evidence" value="ECO:0007669"/>
    <property type="project" value="TreeGrafter"/>
</dbReference>
<keyword evidence="5" id="KW-1185">Reference proteome</keyword>
<keyword evidence="1" id="KW-0175">Coiled coil</keyword>
<reference evidence="4 5" key="1">
    <citation type="submission" date="2020-08" db="EMBL/GenBank/DDBJ databases">
        <title>Genomic Encyclopedia of Type Strains, Phase IV (KMG-IV): sequencing the most valuable type-strain genomes for metagenomic binning, comparative biology and taxonomic classification.</title>
        <authorList>
            <person name="Goeker M."/>
        </authorList>
    </citation>
    <scope>NUCLEOTIDE SEQUENCE [LARGE SCALE GENOMIC DNA]</scope>
    <source>
        <strain evidence="4 5">DSM 27165</strain>
    </source>
</reference>
<feature type="coiled-coil region" evidence="1">
    <location>
        <begin position="168"/>
        <end position="346"/>
    </location>
</feature>
<dbReference type="PANTHER" id="PTHR32309">
    <property type="entry name" value="TYROSINE-PROTEIN KINASE"/>
    <property type="match status" value="1"/>
</dbReference>
<evidence type="ECO:0000313" key="4">
    <source>
        <dbReference type="EMBL" id="MBB5018876.1"/>
    </source>
</evidence>
<evidence type="ECO:0000256" key="1">
    <source>
        <dbReference type="SAM" id="Coils"/>
    </source>
</evidence>
<proteinExistence type="predicted"/>
<protein>
    <submittedName>
        <fullName evidence="4">Polysaccharide chain length determinant protein (PEP-CTERM system associated)</fullName>
    </submittedName>
</protein>
<dbReference type="AlphaFoldDB" id="A0A840MR07"/>
<dbReference type="InterPro" id="IPR050445">
    <property type="entry name" value="Bact_polysacc_biosynth/exp"/>
</dbReference>